<proteinExistence type="predicted"/>
<organism evidence="2 3">
    <name type="scientific">Ruminococcus gauvreauii</name>
    <dbReference type="NCBI Taxonomy" id="438033"/>
    <lineage>
        <taxon>Bacteria</taxon>
        <taxon>Bacillati</taxon>
        <taxon>Bacillota</taxon>
        <taxon>Clostridia</taxon>
        <taxon>Eubacteriales</taxon>
        <taxon>Oscillospiraceae</taxon>
        <taxon>Ruminococcus</taxon>
    </lineage>
</organism>
<feature type="transmembrane region" description="Helical" evidence="1">
    <location>
        <begin position="153"/>
        <end position="174"/>
    </location>
</feature>
<feature type="transmembrane region" description="Helical" evidence="1">
    <location>
        <begin position="90"/>
        <end position="118"/>
    </location>
</feature>
<keyword evidence="3" id="KW-1185">Reference proteome</keyword>
<gene>
    <name evidence="2" type="ORF">NQ502_12175</name>
</gene>
<feature type="transmembrane region" description="Helical" evidence="1">
    <location>
        <begin position="32"/>
        <end position="51"/>
    </location>
</feature>
<feature type="transmembrane region" description="Helical" evidence="1">
    <location>
        <begin position="186"/>
        <end position="214"/>
    </location>
</feature>
<dbReference type="Pfam" id="PF12822">
    <property type="entry name" value="ECF_trnsprt"/>
    <property type="match status" value="1"/>
</dbReference>
<reference evidence="2" key="1">
    <citation type="journal article" date="2022" name="Cell">
        <title>Design, construction, and in vivo augmentation of a complex gut microbiome.</title>
        <authorList>
            <person name="Cheng A.G."/>
            <person name="Ho P.Y."/>
            <person name="Aranda-Diaz A."/>
            <person name="Jain S."/>
            <person name="Yu F.B."/>
            <person name="Meng X."/>
            <person name="Wang M."/>
            <person name="Iakiviak M."/>
            <person name="Nagashima K."/>
            <person name="Zhao A."/>
            <person name="Murugkar P."/>
            <person name="Patil A."/>
            <person name="Atabakhsh K."/>
            <person name="Weakley A."/>
            <person name="Yan J."/>
            <person name="Brumbaugh A.R."/>
            <person name="Higginbottom S."/>
            <person name="Dimas A."/>
            <person name="Shiver A.L."/>
            <person name="Deutschbauer A."/>
            <person name="Neff N."/>
            <person name="Sonnenburg J.L."/>
            <person name="Huang K.C."/>
            <person name="Fischbach M.A."/>
        </authorList>
    </citation>
    <scope>NUCLEOTIDE SEQUENCE</scope>
    <source>
        <strain evidence="2">DSM 19829</strain>
    </source>
</reference>
<evidence type="ECO:0000256" key="1">
    <source>
        <dbReference type="SAM" id="Phobius"/>
    </source>
</evidence>
<dbReference type="EMBL" id="CP102290">
    <property type="protein sequence ID" value="UWP58146.1"/>
    <property type="molecule type" value="Genomic_DNA"/>
</dbReference>
<dbReference type="RefSeq" id="WP_028529538.1">
    <property type="nucleotide sequence ID" value="NZ_CABLBR010000027.1"/>
</dbReference>
<dbReference type="Gene3D" id="1.10.1760.20">
    <property type="match status" value="1"/>
</dbReference>
<accession>A0ABY5VE31</accession>
<name>A0ABY5VE31_9FIRM</name>
<keyword evidence="1" id="KW-1133">Transmembrane helix</keyword>
<feature type="transmembrane region" description="Helical" evidence="1">
    <location>
        <begin position="63"/>
        <end position="84"/>
    </location>
</feature>
<evidence type="ECO:0000313" key="2">
    <source>
        <dbReference type="EMBL" id="UWP58146.1"/>
    </source>
</evidence>
<dbReference type="Proteomes" id="UP001060164">
    <property type="component" value="Chromosome"/>
</dbReference>
<dbReference type="InterPro" id="IPR024529">
    <property type="entry name" value="ECF_trnsprt_substrate-spec"/>
</dbReference>
<keyword evidence="1" id="KW-0472">Membrane</keyword>
<sequence length="230" mass="25190">MKIRRLTGILLLVASAAGLIFCGVTAFQDRRYNLISVILVLLACVPFYYAYEKKDGNIRRMVILAVMTAIAVVGRFVFVVLPGFKPVTAVVIIAGMYMGPEAGFLTGSLAAIISNMFFGQGPWTPFQMLAWGLPGMIAGLPGIRKALKNKSVLVIYGVVMGFMYSAIMDIWTVLSMDGTFNWIRYGAALFTAIPVTIEYMAANVVFLMLGIGPIGTKLERIRLKHGIFDE</sequence>
<keyword evidence="1" id="KW-0812">Transmembrane</keyword>
<evidence type="ECO:0000313" key="3">
    <source>
        <dbReference type="Proteomes" id="UP001060164"/>
    </source>
</evidence>
<protein>
    <submittedName>
        <fullName evidence="2">ECF transporter S component</fullName>
    </submittedName>
</protein>